<evidence type="ECO:0000259" key="1">
    <source>
        <dbReference type="Pfam" id="PF02152"/>
    </source>
</evidence>
<dbReference type="EMBL" id="LR134182">
    <property type="protein sequence ID" value="VEB44896.1"/>
    <property type="molecule type" value="Genomic_DNA"/>
</dbReference>
<dbReference type="InterPro" id="IPR043133">
    <property type="entry name" value="GTP-CH-I_C/QueF"/>
</dbReference>
<proteinExistence type="predicted"/>
<sequence>MDIIFLREVRADTVIGVYDWERKAAQTIEIDLEIGIPATRPAIATTSATPYTTA</sequence>
<accession>A0A3S4HUE2</accession>
<protein>
    <submittedName>
        <fullName evidence="2">Bifunctional dihydroneopterin aldolase/dihydroneopterin triphosphate 2'-epimerase</fullName>
    </submittedName>
</protein>
<dbReference type="Pfam" id="PF02152">
    <property type="entry name" value="FolB"/>
    <property type="match status" value="1"/>
</dbReference>
<dbReference type="AlphaFoldDB" id="A0A3S4HUE2"/>
<dbReference type="SUPFAM" id="SSF55620">
    <property type="entry name" value="Tetrahydrobiopterin biosynthesis enzymes-like"/>
    <property type="match status" value="1"/>
</dbReference>
<dbReference type="Proteomes" id="UP000275777">
    <property type="component" value="Chromosome"/>
</dbReference>
<gene>
    <name evidence="2" type="ORF">NCTC9695_05400</name>
</gene>
<dbReference type="Gene3D" id="3.30.1130.10">
    <property type="match status" value="1"/>
</dbReference>
<dbReference type="GO" id="GO:0004150">
    <property type="term" value="F:dihydroneopterin aldolase activity"/>
    <property type="evidence" value="ECO:0007669"/>
    <property type="project" value="InterPro"/>
</dbReference>
<evidence type="ECO:0000313" key="2">
    <source>
        <dbReference type="EMBL" id="VEB44896.1"/>
    </source>
</evidence>
<dbReference type="GO" id="GO:0006760">
    <property type="term" value="P:folic acid-containing compound metabolic process"/>
    <property type="evidence" value="ECO:0007669"/>
    <property type="project" value="InterPro"/>
</dbReference>
<reference evidence="2 3" key="1">
    <citation type="submission" date="2018-12" db="EMBL/GenBank/DDBJ databases">
        <authorList>
            <consortium name="Pathogen Informatics"/>
        </authorList>
    </citation>
    <scope>NUCLEOTIDE SEQUENCE [LARGE SCALE GENOMIC DNA]</scope>
    <source>
        <strain evidence="2 3">NCTC9695</strain>
    </source>
</reference>
<feature type="domain" description="Dihydroneopterin aldolase/epimerase" evidence="1">
    <location>
        <begin position="4"/>
        <end position="42"/>
    </location>
</feature>
<evidence type="ECO:0000313" key="3">
    <source>
        <dbReference type="Proteomes" id="UP000275777"/>
    </source>
</evidence>
<organism evidence="2 3">
    <name type="scientific">Chromobacterium violaceum</name>
    <dbReference type="NCBI Taxonomy" id="536"/>
    <lineage>
        <taxon>Bacteria</taxon>
        <taxon>Pseudomonadati</taxon>
        <taxon>Pseudomonadota</taxon>
        <taxon>Betaproteobacteria</taxon>
        <taxon>Neisseriales</taxon>
        <taxon>Chromobacteriaceae</taxon>
        <taxon>Chromobacterium</taxon>
    </lineage>
</organism>
<name>A0A3S4HUE2_CHRVL</name>
<dbReference type="InterPro" id="IPR006157">
    <property type="entry name" value="FolB_dom"/>
</dbReference>